<dbReference type="InterPro" id="IPR001764">
    <property type="entry name" value="Glyco_hydro_3_N"/>
</dbReference>
<dbReference type="Pfam" id="PF14310">
    <property type="entry name" value="Fn3-like"/>
    <property type="match status" value="1"/>
</dbReference>
<dbReference type="RefSeq" id="WP_116062337.1">
    <property type="nucleotide sequence ID" value="NZ_QRDZ01000016.1"/>
</dbReference>
<dbReference type="Proteomes" id="UP000256977">
    <property type="component" value="Unassembled WGS sequence"/>
</dbReference>
<dbReference type="PANTHER" id="PTHR42715">
    <property type="entry name" value="BETA-GLUCOSIDASE"/>
    <property type="match status" value="1"/>
</dbReference>
<comment type="caution">
    <text evidence="6">The sequence shown here is derived from an EMBL/GenBank/DDBJ whole genome shotgun (WGS) entry which is preliminary data.</text>
</comment>
<accession>A0A3D9JNU5</accession>
<keyword evidence="7" id="KW-1185">Reference proteome</keyword>
<dbReference type="PANTHER" id="PTHR42715:SF10">
    <property type="entry name" value="BETA-GLUCOSIDASE"/>
    <property type="match status" value="1"/>
</dbReference>
<dbReference type="GO" id="GO:0005975">
    <property type="term" value="P:carbohydrate metabolic process"/>
    <property type="evidence" value="ECO:0007669"/>
    <property type="project" value="InterPro"/>
</dbReference>
<dbReference type="InterPro" id="IPR036881">
    <property type="entry name" value="Glyco_hydro_3_C_sf"/>
</dbReference>
<protein>
    <submittedName>
        <fullName evidence="6">Beta-glucosidase</fullName>
    </submittedName>
</protein>
<feature type="domain" description="Fibronectin type III-like" evidence="5">
    <location>
        <begin position="772"/>
        <end position="841"/>
    </location>
</feature>
<dbReference type="Pfam" id="PF00933">
    <property type="entry name" value="Glyco_hydro_3"/>
    <property type="match status" value="1"/>
</dbReference>
<dbReference type="Gene3D" id="2.60.40.10">
    <property type="entry name" value="Immunoglobulins"/>
    <property type="match status" value="1"/>
</dbReference>
<dbReference type="InterPro" id="IPR026891">
    <property type="entry name" value="Fn3-like"/>
</dbReference>
<keyword evidence="3" id="KW-0119">Carbohydrate metabolism</keyword>
<evidence type="ECO:0000313" key="6">
    <source>
        <dbReference type="EMBL" id="RED75227.1"/>
    </source>
</evidence>
<dbReference type="FunFam" id="3.20.20.300:FF:000005">
    <property type="entry name" value="Periplasmic beta-glucosidase"/>
    <property type="match status" value="1"/>
</dbReference>
<dbReference type="GO" id="GO:0008422">
    <property type="term" value="F:beta-glucosidase activity"/>
    <property type="evidence" value="ECO:0007669"/>
    <property type="project" value="UniProtKB-ARBA"/>
</dbReference>
<dbReference type="EMBL" id="QRDZ01000016">
    <property type="protein sequence ID" value="RED75227.1"/>
    <property type="molecule type" value="Genomic_DNA"/>
</dbReference>
<evidence type="ECO:0000256" key="1">
    <source>
        <dbReference type="ARBA" id="ARBA00005336"/>
    </source>
</evidence>
<evidence type="ECO:0000259" key="5">
    <source>
        <dbReference type="SMART" id="SM01217"/>
    </source>
</evidence>
<dbReference type="Gene3D" id="3.20.20.300">
    <property type="entry name" value="Glycoside hydrolase, family 3, N-terminal domain"/>
    <property type="match status" value="1"/>
</dbReference>
<organism evidence="6 7">
    <name type="scientific">Cohnella phaseoli</name>
    <dbReference type="NCBI Taxonomy" id="456490"/>
    <lineage>
        <taxon>Bacteria</taxon>
        <taxon>Bacillati</taxon>
        <taxon>Bacillota</taxon>
        <taxon>Bacilli</taxon>
        <taxon>Bacillales</taxon>
        <taxon>Paenibacillaceae</taxon>
        <taxon>Cohnella</taxon>
    </lineage>
</organism>
<dbReference type="PRINTS" id="PR00133">
    <property type="entry name" value="GLHYDRLASE3"/>
</dbReference>
<dbReference type="SUPFAM" id="SSF52279">
    <property type="entry name" value="Beta-D-glucan exohydrolase, C-terminal domain"/>
    <property type="match status" value="1"/>
</dbReference>
<dbReference type="FunFam" id="2.60.40.10:FF:000495">
    <property type="entry name" value="Periplasmic beta-glucosidase"/>
    <property type="match status" value="1"/>
</dbReference>
<evidence type="ECO:0000256" key="4">
    <source>
        <dbReference type="RuleBase" id="RU361161"/>
    </source>
</evidence>
<dbReference type="OrthoDB" id="9805821at2"/>
<proteinExistence type="inferred from homology"/>
<dbReference type="InterPro" id="IPR050288">
    <property type="entry name" value="Cellulose_deg_GH3"/>
</dbReference>
<dbReference type="Gene3D" id="3.40.50.1700">
    <property type="entry name" value="Glycoside hydrolase family 3 C-terminal domain"/>
    <property type="match status" value="1"/>
</dbReference>
<comment type="similarity">
    <text evidence="1 4">Belongs to the glycosyl hydrolase 3 family.</text>
</comment>
<dbReference type="InterPro" id="IPR036962">
    <property type="entry name" value="Glyco_hydro_3_N_sf"/>
</dbReference>
<dbReference type="SMART" id="SM01217">
    <property type="entry name" value="Fn3_like"/>
    <property type="match status" value="1"/>
</dbReference>
<dbReference type="PROSITE" id="PS00775">
    <property type="entry name" value="GLYCOSYL_HYDROL_F3"/>
    <property type="match status" value="1"/>
</dbReference>
<name>A0A3D9JNU5_9BACL</name>
<dbReference type="InterPro" id="IPR002772">
    <property type="entry name" value="Glyco_hydro_3_C"/>
</dbReference>
<dbReference type="InterPro" id="IPR013783">
    <property type="entry name" value="Ig-like_fold"/>
</dbReference>
<dbReference type="AlphaFoldDB" id="A0A3D9JNU5"/>
<dbReference type="InterPro" id="IPR017853">
    <property type="entry name" value="GH"/>
</dbReference>
<keyword evidence="2 4" id="KW-0378">Hydrolase</keyword>
<dbReference type="SUPFAM" id="SSF51445">
    <property type="entry name" value="(Trans)glycosidases"/>
    <property type="match status" value="1"/>
</dbReference>
<evidence type="ECO:0000256" key="2">
    <source>
        <dbReference type="ARBA" id="ARBA00022801"/>
    </source>
</evidence>
<evidence type="ECO:0000313" key="7">
    <source>
        <dbReference type="Proteomes" id="UP000256977"/>
    </source>
</evidence>
<reference evidence="6 7" key="1">
    <citation type="submission" date="2018-07" db="EMBL/GenBank/DDBJ databases">
        <title>Genomic Encyclopedia of Type Strains, Phase III (KMG-III): the genomes of soil and plant-associated and newly described type strains.</title>
        <authorList>
            <person name="Whitman W."/>
        </authorList>
    </citation>
    <scope>NUCLEOTIDE SEQUENCE [LARGE SCALE GENOMIC DNA]</scope>
    <source>
        <strain evidence="6 7">CECT 7287</strain>
    </source>
</reference>
<dbReference type="InterPro" id="IPR019800">
    <property type="entry name" value="Glyco_hydro_3_AS"/>
</dbReference>
<sequence>MLGLWHTVVATPLMKLKIQFKVTKKASYSLDIATEPLAIPIQIDSLTVEGNRLRGLAKAFWRPGEDIVVDLAYDEDRLYGELRMPGLGSLPIEAARGRGPALSESLAEQVKPYRKDGVAKRSNEEIREAVETLLNRMSLEEKIGQMFQVPASNFSFGNAVETDPPEKLIAEGRAGSVLGAFDVSRVFELQKIAVEESPHRIPLLFNADIIHGAQTIFPIPLAWSCSWDMDAIKEACAIAAKEASASGTVYNHGPMIDVSRDPRWGRVSEGAGEDPYLGGLIAKAQVDGFQGDSLLEPETIVACLKHFIGYGAAEGGRDYNTVDISEATLRNVYLPPFQAGLQAGAGSVMNAFNIYQGVPVAASKALMKDLLRDELGFDGILISDYGAVDEIVVHGLVEDVKEAAKLAVDATMDIEMATRSFEHLPQLVREGKISEAQINDAARRILTLKYRLGLMDDPFRYVRPEKETEYHFHEEHLKASRELAQKSIVLLKNDGVLPMADYGDGNGNSNKNGNGSGGRVALIGPFADSRDLLGPWQFSRFGHETATLYEGLRDKGISEERLLYAKGCGVNTTIEGGIAEALEQAKQADVVLLALGESSDMSGEAASRMSIELPEAQMRLAKAVVALGKSVVLVLTNGRPLVLDWFERNVNAIVETWFLGSQAGHAIADVLVGDYNPSGKLTMSFPAHTGQIPVYYNHFRTGRPLTEANRQQKYISQYLDGPNEPLYPFGYGLSYTRFEYSDLKLDRNRLAAGEELRVSITVSNAGSEDGEEVVQLYIQDCHGSIVRPVKELKGFSKLRLAKGENKEVEFRIVAEDLTFWMPGVGYTAEPGKFVVFVGPNSRDVQSAEFSFG</sequence>
<dbReference type="Pfam" id="PF01915">
    <property type="entry name" value="Glyco_hydro_3_C"/>
    <property type="match status" value="1"/>
</dbReference>
<evidence type="ECO:0000256" key="3">
    <source>
        <dbReference type="ARBA" id="ARBA00023277"/>
    </source>
</evidence>
<keyword evidence="4" id="KW-0326">Glycosidase</keyword>
<gene>
    <name evidence="6" type="ORF">DFP98_11629</name>
</gene>